<protein>
    <submittedName>
        <fullName evidence="2">Uncharacterized protein</fullName>
    </submittedName>
</protein>
<organism evidence="2 3">
    <name type="scientific">Heracleum sosnowskyi</name>
    <dbReference type="NCBI Taxonomy" id="360622"/>
    <lineage>
        <taxon>Eukaryota</taxon>
        <taxon>Viridiplantae</taxon>
        <taxon>Streptophyta</taxon>
        <taxon>Embryophyta</taxon>
        <taxon>Tracheophyta</taxon>
        <taxon>Spermatophyta</taxon>
        <taxon>Magnoliopsida</taxon>
        <taxon>eudicotyledons</taxon>
        <taxon>Gunneridae</taxon>
        <taxon>Pentapetalae</taxon>
        <taxon>asterids</taxon>
        <taxon>campanulids</taxon>
        <taxon>Apiales</taxon>
        <taxon>Apiaceae</taxon>
        <taxon>Apioideae</taxon>
        <taxon>apioid superclade</taxon>
        <taxon>Tordylieae</taxon>
        <taxon>Tordyliinae</taxon>
        <taxon>Heracleum</taxon>
    </lineage>
</organism>
<gene>
    <name evidence="2" type="ORF">POM88_015438</name>
</gene>
<dbReference type="Proteomes" id="UP001237642">
    <property type="component" value="Unassembled WGS sequence"/>
</dbReference>
<dbReference type="AlphaFoldDB" id="A0AAD8IK77"/>
<dbReference type="EMBL" id="JAUIZM010000004">
    <property type="protein sequence ID" value="KAK1387260.1"/>
    <property type="molecule type" value="Genomic_DNA"/>
</dbReference>
<comment type="caution">
    <text evidence="2">The sequence shown here is derived from an EMBL/GenBank/DDBJ whole genome shotgun (WGS) entry which is preliminary data.</text>
</comment>
<evidence type="ECO:0000256" key="1">
    <source>
        <dbReference type="SAM" id="Phobius"/>
    </source>
</evidence>
<name>A0AAD8IK77_9APIA</name>
<reference evidence="2" key="1">
    <citation type="submission" date="2023-02" db="EMBL/GenBank/DDBJ databases">
        <title>Genome of toxic invasive species Heracleum sosnowskyi carries increased number of genes despite the absence of recent whole-genome duplications.</title>
        <authorList>
            <person name="Schelkunov M."/>
            <person name="Shtratnikova V."/>
            <person name="Makarenko M."/>
            <person name="Klepikova A."/>
            <person name="Omelchenko D."/>
            <person name="Novikova G."/>
            <person name="Obukhova E."/>
            <person name="Bogdanov V."/>
            <person name="Penin A."/>
            <person name="Logacheva M."/>
        </authorList>
    </citation>
    <scope>NUCLEOTIDE SEQUENCE</scope>
    <source>
        <strain evidence="2">Hsosn_3</strain>
        <tissue evidence="2">Leaf</tissue>
    </source>
</reference>
<evidence type="ECO:0000313" key="2">
    <source>
        <dbReference type="EMBL" id="KAK1387260.1"/>
    </source>
</evidence>
<sequence>MKTQDYQKKKSEDSSLVMIFPTNLFHMCFCSFQFYILCEHTLLKRRFLTPSSFLICSNFRVDKALRNAFISEPGMAPCYGEMVQLGRPFMLVFSYQATYSITCLGLGKFELKDTEM</sequence>
<keyword evidence="1" id="KW-1133">Transmembrane helix</keyword>
<feature type="transmembrane region" description="Helical" evidence="1">
    <location>
        <begin position="16"/>
        <end position="38"/>
    </location>
</feature>
<reference evidence="2" key="2">
    <citation type="submission" date="2023-05" db="EMBL/GenBank/DDBJ databases">
        <authorList>
            <person name="Schelkunov M.I."/>
        </authorList>
    </citation>
    <scope>NUCLEOTIDE SEQUENCE</scope>
    <source>
        <strain evidence="2">Hsosn_3</strain>
        <tissue evidence="2">Leaf</tissue>
    </source>
</reference>
<proteinExistence type="predicted"/>
<evidence type="ECO:0000313" key="3">
    <source>
        <dbReference type="Proteomes" id="UP001237642"/>
    </source>
</evidence>
<keyword evidence="1" id="KW-0812">Transmembrane</keyword>
<keyword evidence="3" id="KW-1185">Reference proteome</keyword>
<keyword evidence="1" id="KW-0472">Membrane</keyword>
<accession>A0AAD8IK77</accession>